<dbReference type="SUPFAM" id="SSF53335">
    <property type="entry name" value="S-adenosyl-L-methionine-dependent methyltransferases"/>
    <property type="match status" value="1"/>
</dbReference>
<dbReference type="Pfam" id="PF13649">
    <property type="entry name" value="Methyltransf_25"/>
    <property type="match status" value="1"/>
</dbReference>
<proteinExistence type="predicted"/>
<dbReference type="OrthoDB" id="43862at2"/>
<comment type="caution">
    <text evidence="5">The sequence shown here is derived from an EMBL/GenBank/DDBJ whole genome shotgun (WGS) entry which is preliminary data.</text>
</comment>
<dbReference type="GO" id="GO:0032259">
    <property type="term" value="P:methylation"/>
    <property type="evidence" value="ECO:0007669"/>
    <property type="project" value="UniProtKB-KW"/>
</dbReference>
<keyword evidence="2 5" id="KW-0808">Transferase</keyword>
<feature type="domain" description="Methyltransferase" evidence="4">
    <location>
        <begin position="50"/>
        <end position="146"/>
    </location>
</feature>
<reference evidence="6" key="1">
    <citation type="submission" date="2017-07" db="EMBL/GenBank/DDBJ databases">
        <title>Draft genome sequence of Effusibacillus lacus strain skLN1.</title>
        <authorList>
            <person name="Watanabe M."/>
            <person name="Kojima H."/>
            <person name="Fukui M."/>
        </authorList>
    </citation>
    <scope>NUCLEOTIDE SEQUENCE [LARGE SCALE GENOMIC DNA]</scope>
    <source>
        <strain evidence="6">skLN1</strain>
    </source>
</reference>
<dbReference type="Proteomes" id="UP000217785">
    <property type="component" value="Unassembled WGS sequence"/>
</dbReference>
<protein>
    <submittedName>
        <fullName evidence="5">Methyltransferase type 11</fullName>
    </submittedName>
</protein>
<organism evidence="5 6">
    <name type="scientific">Effusibacillus lacus</name>
    <dbReference type="NCBI Taxonomy" id="1348429"/>
    <lineage>
        <taxon>Bacteria</taxon>
        <taxon>Bacillati</taxon>
        <taxon>Bacillota</taxon>
        <taxon>Bacilli</taxon>
        <taxon>Bacillales</taxon>
        <taxon>Alicyclobacillaceae</taxon>
        <taxon>Effusibacillus</taxon>
    </lineage>
</organism>
<gene>
    <name evidence="5" type="ORF">EFBL_3332</name>
</gene>
<name>A0A292YEJ2_9BACL</name>
<evidence type="ECO:0000313" key="6">
    <source>
        <dbReference type="Proteomes" id="UP000217785"/>
    </source>
</evidence>
<evidence type="ECO:0000256" key="2">
    <source>
        <dbReference type="ARBA" id="ARBA00022679"/>
    </source>
</evidence>
<evidence type="ECO:0000313" key="5">
    <source>
        <dbReference type="EMBL" id="GAX91642.1"/>
    </source>
</evidence>
<evidence type="ECO:0000256" key="3">
    <source>
        <dbReference type="ARBA" id="ARBA00022691"/>
    </source>
</evidence>
<dbReference type="InterPro" id="IPR029063">
    <property type="entry name" value="SAM-dependent_MTases_sf"/>
</dbReference>
<keyword evidence="6" id="KW-1185">Reference proteome</keyword>
<evidence type="ECO:0000259" key="4">
    <source>
        <dbReference type="Pfam" id="PF13649"/>
    </source>
</evidence>
<evidence type="ECO:0000256" key="1">
    <source>
        <dbReference type="ARBA" id="ARBA00022603"/>
    </source>
</evidence>
<dbReference type="PROSITE" id="PS01184">
    <property type="entry name" value="UBIE_2"/>
    <property type="match status" value="1"/>
</dbReference>
<keyword evidence="3" id="KW-0949">S-adenosyl-L-methionine</keyword>
<dbReference type="PANTHER" id="PTHR43591">
    <property type="entry name" value="METHYLTRANSFERASE"/>
    <property type="match status" value="1"/>
</dbReference>
<dbReference type="EMBL" id="BDUF01000106">
    <property type="protein sequence ID" value="GAX91642.1"/>
    <property type="molecule type" value="Genomic_DNA"/>
</dbReference>
<dbReference type="GO" id="GO:0008168">
    <property type="term" value="F:methyltransferase activity"/>
    <property type="evidence" value="ECO:0007669"/>
    <property type="project" value="UniProtKB-KW"/>
</dbReference>
<dbReference type="InterPro" id="IPR023576">
    <property type="entry name" value="UbiE/COQ5_MeTrFase_CS"/>
</dbReference>
<accession>A0A292YEJ2</accession>
<dbReference type="RefSeq" id="WP_096183638.1">
    <property type="nucleotide sequence ID" value="NZ_BDUF01000106.1"/>
</dbReference>
<dbReference type="AlphaFoldDB" id="A0A292YEJ2"/>
<dbReference type="CDD" id="cd02440">
    <property type="entry name" value="AdoMet_MTases"/>
    <property type="match status" value="1"/>
</dbReference>
<dbReference type="InterPro" id="IPR041698">
    <property type="entry name" value="Methyltransf_25"/>
</dbReference>
<sequence>MEKNSDKYKPALNYDWLTRFYDPLIQWTMREETFKSQLIRQAQIQTDHHVLDLACGTATLTILIKNRFPEATVIGLDGDPKVLEIARAKLAKEQLDIPLDLGMSFDLPYTNNSFDRVLSSLFFHHLTRENKSRTLAEVHRVLKPGGEIHIADWGRPRSALMRTAFFLVQMLDGFATTKDNADGLIPQLLLESGFIEVSETVQYPTLFGPLSLYSARKPD</sequence>
<dbReference type="Gene3D" id="3.40.50.150">
    <property type="entry name" value="Vaccinia Virus protein VP39"/>
    <property type="match status" value="1"/>
</dbReference>
<keyword evidence="1 5" id="KW-0489">Methyltransferase</keyword>